<keyword evidence="3" id="KW-1185">Reference proteome</keyword>
<dbReference type="Proteomes" id="UP000612808">
    <property type="component" value="Unassembled WGS sequence"/>
</dbReference>
<feature type="region of interest" description="Disordered" evidence="1">
    <location>
        <begin position="1"/>
        <end position="71"/>
    </location>
</feature>
<accession>A0A8J3J8Q5</accession>
<protein>
    <submittedName>
        <fullName evidence="2">Uncharacterized protein</fullName>
    </submittedName>
</protein>
<organism evidence="2 3">
    <name type="scientific">Actinocatenispora rupis</name>
    <dbReference type="NCBI Taxonomy" id="519421"/>
    <lineage>
        <taxon>Bacteria</taxon>
        <taxon>Bacillati</taxon>
        <taxon>Actinomycetota</taxon>
        <taxon>Actinomycetes</taxon>
        <taxon>Micromonosporales</taxon>
        <taxon>Micromonosporaceae</taxon>
        <taxon>Actinocatenispora</taxon>
    </lineage>
</organism>
<evidence type="ECO:0000313" key="3">
    <source>
        <dbReference type="Proteomes" id="UP000612808"/>
    </source>
</evidence>
<evidence type="ECO:0000256" key="1">
    <source>
        <dbReference type="SAM" id="MobiDB-lite"/>
    </source>
</evidence>
<evidence type="ECO:0000313" key="2">
    <source>
        <dbReference type="EMBL" id="GID13997.1"/>
    </source>
</evidence>
<name>A0A8J3J8Q5_9ACTN</name>
<sequence>MTESETEFVDERDAAPGVGDPEAPEADAAEQSVPVESEEERTAPTTRVGTEADEYDAVEQSRIVGYEDEYR</sequence>
<reference evidence="2" key="1">
    <citation type="submission" date="2021-01" db="EMBL/GenBank/DDBJ databases">
        <title>Whole genome shotgun sequence of Actinocatenispora rupis NBRC 107355.</title>
        <authorList>
            <person name="Komaki H."/>
            <person name="Tamura T."/>
        </authorList>
    </citation>
    <scope>NUCLEOTIDE SEQUENCE</scope>
    <source>
        <strain evidence="2">NBRC 107355</strain>
    </source>
</reference>
<dbReference type="EMBL" id="BOMB01000028">
    <property type="protein sequence ID" value="GID13997.1"/>
    <property type="molecule type" value="Genomic_DNA"/>
</dbReference>
<gene>
    <name evidence="2" type="ORF">Aru02nite_48860</name>
</gene>
<comment type="caution">
    <text evidence="2">The sequence shown here is derived from an EMBL/GenBank/DDBJ whole genome shotgun (WGS) entry which is preliminary data.</text>
</comment>
<proteinExistence type="predicted"/>
<dbReference type="AlphaFoldDB" id="A0A8J3J8Q5"/>
<dbReference type="RefSeq" id="WP_203661535.1">
    <property type="nucleotide sequence ID" value="NZ_BAAAZM010000014.1"/>
</dbReference>